<keyword evidence="1" id="KW-0378">Hydrolase</keyword>
<keyword evidence="3" id="KW-0472">Membrane</keyword>
<evidence type="ECO:0000259" key="4">
    <source>
        <dbReference type="SMART" id="SM00646"/>
    </source>
</evidence>
<evidence type="ECO:0000256" key="3">
    <source>
        <dbReference type="SAM" id="Phobius"/>
    </source>
</evidence>
<feature type="transmembrane region" description="Helical" evidence="3">
    <location>
        <begin position="12"/>
        <end position="35"/>
    </location>
</feature>
<accession>A0A2N6SNF6</accession>
<comment type="caution">
    <text evidence="5">The sequence shown here is derived from an EMBL/GenBank/DDBJ whole genome shotgun (WGS) entry which is preliminary data.</text>
</comment>
<dbReference type="Proteomes" id="UP000235682">
    <property type="component" value="Unassembled WGS sequence"/>
</dbReference>
<dbReference type="EMBL" id="PNHE01000009">
    <property type="protein sequence ID" value="PMC58605.1"/>
    <property type="molecule type" value="Genomic_DNA"/>
</dbReference>
<protein>
    <recommendedName>
        <fullName evidence="4">MurNAc-LAA domain-containing protein</fullName>
    </recommendedName>
</protein>
<sequence>MKSTLRSLFSRKLFPLTLSIGLFTIVFICLIPLVVQPQKVVEHHSIYGTHQRNTQEKAIFELNVGDKYNIIKEHNNWYKIRAQNNQVGWIPVWMANQSNIESSKDVSALTYTDTPIYNTTSKDRKEIDRTRDKEQIPIQMIDEQWAKISYNGQEGYIDTSLIDIVPSANNTTATSTTYNEFEAENAEFGKIEYQEGEIVQVREPEQFFFEGPAVDTDMLYVVELNQTFKYINSVEDNFGEELYYVEDENGQKGYVNSRSTAFLADSDNHEPAIATSLKDAVITIDPGHGGEDPGAIARDDTYEKDLTLSTSLALKEALEEKGAVVMMTRTDDQSVELKDRAKLSNEEYSDIFVSIHYDELAHDFSGTSTYFYHLEDLGLAEAINNALMEGPLQNNGIHFGNYQVIRENNRPSLLLELGYVSSSHDLDIIKTAEYQQRLAHLLTQGIENYLTSRTNQP</sequence>
<keyword evidence="2" id="KW-0961">Cell wall biogenesis/degradation</keyword>
<dbReference type="SUPFAM" id="SSF53187">
    <property type="entry name" value="Zn-dependent exopeptidases"/>
    <property type="match status" value="1"/>
</dbReference>
<dbReference type="PANTHER" id="PTHR30404:SF7">
    <property type="entry name" value="CELL WALL AMIDASE LYTH-RELATED"/>
    <property type="match status" value="1"/>
</dbReference>
<feature type="domain" description="MurNAc-LAA" evidence="4">
    <location>
        <begin position="341"/>
        <end position="447"/>
    </location>
</feature>
<dbReference type="Gene3D" id="2.30.30.40">
    <property type="entry name" value="SH3 Domains"/>
    <property type="match status" value="2"/>
</dbReference>
<dbReference type="AlphaFoldDB" id="A0A2N6SNF6"/>
<evidence type="ECO:0000256" key="2">
    <source>
        <dbReference type="ARBA" id="ARBA00023316"/>
    </source>
</evidence>
<evidence type="ECO:0000313" key="6">
    <source>
        <dbReference type="Proteomes" id="UP000235682"/>
    </source>
</evidence>
<reference evidence="5 6" key="1">
    <citation type="submission" date="2017-09" db="EMBL/GenBank/DDBJ databases">
        <title>Bacterial strain isolated from the female urinary microbiota.</title>
        <authorList>
            <person name="Thomas-White K."/>
            <person name="Kumar N."/>
            <person name="Forster S."/>
            <person name="Putonti C."/>
            <person name="Lawley T."/>
            <person name="Wolfe A.J."/>
        </authorList>
    </citation>
    <scope>NUCLEOTIDE SEQUENCE [LARGE SCALE GENOMIC DNA]</scope>
    <source>
        <strain evidence="5 6">UMB0852</strain>
    </source>
</reference>
<dbReference type="Gene3D" id="3.40.630.40">
    <property type="entry name" value="Zn-dependent exopeptidases"/>
    <property type="match status" value="1"/>
</dbReference>
<organism evidence="5 6">
    <name type="scientific">Dolosicoccus paucivorans</name>
    <dbReference type="NCBI Taxonomy" id="84521"/>
    <lineage>
        <taxon>Bacteria</taxon>
        <taxon>Bacillati</taxon>
        <taxon>Bacillota</taxon>
        <taxon>Bacilli</taxon>
        <taxon>Lactobacillales</taxon>
        <taxon>Aerococcaceae</taxon>
        <taxon>Dolosicoccus</taxon>
    </lineage>
</organism>
<dbReference type="Pfam" id="PF08239">
    <property type="entry name" value="SH3_3"/>
    <property type="match status" value="1"/>
</dbReference>
<evidence type="ECO:0000313" key="5">
    <source>
        <dbReference type="EMBL" id="PMC58605.1"/>
    </source>
</evidence>
<dbReference type="InterPro" id="IPR003646">
    <property type="entry name" value="SH3-like_bac-type"/>
</dbReference>
<keyword evidence="3" id="KW-0812">Transmembrane</keyword>
<dbReference type="GO" id="GO:0009253">
    <property type="term" value="P:peptidoglycan catabolic process"/>
    <property type="evidence" value="ECO:0007669"/>
    <property type="project" value="InterPro"/>
</dbReference>
<dbReference type="PANTHER" id="PTHR30404">
    <property type="entry name" value="N-ACETYLMURAMOYL-L-ALANINE AMIDASE"/>
    <property type="match status" value="1"/>
</dbReference>
<keyword evidence="6" id="KW-1185">Reference proteome</keyword>
<dbReference type="GO" id="GO:0071555">
    <property type="term" value="P:cell wall organization"/>
    <property type="evidence" value="ECO:0007669"/>
    <property type="project" value="UniProtKB-KW"/>
</dbReference>
<gene>
    <name evidence="5" type="ORF">CJ205_03220</name>
</gene>
<dbReference type="SMART" id="SM00646">
    <property type="entry name" value="Ami_3"/>
    <property type="match status" value="1"/>
</dbReference>
<dbReference type="Pfam" id="PF01520">
    <property type="entry name" value="Amidase_3"/>
    <property type="match status" value="1"/>
</dbReference>
<proteinExistence type="predicted"/>
<evidence type="ECO:0000256" key="1">
    <source>
        <dbReference type="ARBA" id="ARBA00022801"/>
    </source>
</evidence>
<dbReference type="GO" id="GO:0030288">
    <property type="term" value="C:outer membrane-bounded periplasmic space"/>
    <property type="evidence" value="ECO:0007669"/>
    <property type="project" value="TreeGrafter"/>
</dbReference>
<dbReference type="InterPro" id="IPR002508">
    <property type="entry name" value="MurNAc-LAA_cat"/>
</dbReference>
<name>A0A2N6SNF6_9LACT</name>
<keyword evidence="3" id="KW-1133">Transmembrane helix</keyword>
<dbReference type="CDD" id="cd02696">
    <property type="entry name" value="MurNAc-LAA"/>
    <property type="match status" value="1"/>
</dbReference>
<dbReference type="GO" id="GO:0008745">
    <property type="term" value="F:N-acetylmuramoyl-L-alanine amidase activity"/>
    <property type="evidence" value="ECO:0007669"/>
    <property type="project" value="InterPro"/>
</dbReference>
<dbReference type="RefSeq" id="WP_102227873.1">
    <property type="nucleotide sequence ID" value="NZ_PNFY01000022.1"/>
</dbReference>
<dbReference type="InterPro" id="IPR050695">
    <property type="entry name" value="N-acetylmuramoyl_amidase_3"/>
</dbReference>
<dbReference type="STRING" id="84521.SAMN04487994_100515"/>